<keyword evidence="1" id="KW-0067">ATP-binding</keyword>
<dbReference type="InterPro" id="IPR017441">
    <property type="entry name" value="Protein_kinase_ATP_BS"/>
</dbReference>
<dbReference type="PANTHER" id="PTHR44329:SF214">
    <property type="entry name" value="PROTEIN KINASE DOMAIN-CONTAINING PROTEIN"/>
    <property type="match status" value="1"/>
</dbReference>
<dbReference type="EMBL" id="PGGS01000155">
    <property type="protein sequence ID" value="PNH07908.1"/>
    <property type="molecule type" value="Genomic_DNA"/>
</dbReference>
<accession>A0A2J8A5W6</accession>
<dbReference type="InterPro" id="IPR001245">
    <property type="entry name" value="Ser-Thr/Tyr_kinase_cat_dom"/>
</dbReference>
<dbReference type="PANTHER" id="PTHR44329">
    <property type="entry name" value="SERINE/THREONINE-PROTEIN KINASE TNNI3K-RELATED"/>
    <property type="match status" value="1"/>
</dbReference>
<dbReference type="Gene3D" id="3.30.200.20">
    <property type="entry name" value="Phosphorylase Kinase, domain 1"/>
    <property type="match status" value="1"/>
</dbReference>
<dbReference type="InterPro" id="IPR051681">
    <property type="entry name" value="Ser/Thr_Kinases-Pseudokinases"/>
</dbReference>
<dbReference type="Pfam" id="PF00069">
    <property type="entry name" value="Pkinase"/>
    <property type="match status" value="1"/>
</dbReference>
<feature type="region of interest" description="Disordered" evidence="2">
    <location>
        <begin position="278"/>
        <end position="323"/>
    </location>
</feature>
<reference evidence="4 5" key="1">
    <citation type="journal article" date="2017" name="Mol. Biol. Evol.">
        <title>The 4-celled Tetrabaena socialis nuclear genome reveals the essential components for genetic control of cell number at the origin of multicellularity in the volvocine lineage.</title>
        <authorList>
            <person name="Featherston J."/>
            <person name="Arakaki Y."/>
            <person name="Hanschen E.R."/>
            <person name="Ferris P.J."/>
            <person name="Michod R.E."/>
            <person name="Olson B.J.S.C."/>
            <person name="Nozaki H."/>
            <person name="Durand P.M."/>
        </authorList>
    </citation>
    <scope>NUCLEOTIDE SEQUENCE [LARGE SCALE GENOMIC DNA]</scope>
    <source>
        <strain evidence="4 5">NIES-571</strain>
    </source>
</reference>
<evidence type="ECO:0000256" key="2">
    <source>
        <dbReference type="SAM" id="MobiDB-lite"/>
    </source>
</evidence>
<dbReference type="Gene3D" id="1.10.510.10">
    <property type="entry name" value="Transferase(Phosphotransferase) domain 1"/>
    <property type="match status" value="2"/>
</dbReference>
<dbReference type="PROSITE" id="PS50011">
    <property type="entry name" value="PROTEIN_KINASE_DOM"/>
    <property type="match status" value="1"/>
</dbReference>
<evidence type="ECO:0000313" key="4">
    <source>
        <dbReference type="EMBL" id="PNH07908.1"/>
    </source>
</evidence>
<dbReference type="PROSITE" id="PS00107">
    <property type="entry name" value="PROTEIN_KINASE_ATP"/>
    <property type="match status" value="1"/>
</dbReference>
<organism evidence="4 5">
    <name type="scientific">Tetrabaena socialis</name>
    <dbReference type="NCBI Taxonomy" id="47790"/>
    <lineage>
        <taxon>Eukaryota</taxon>
        <taxon>Viridiplantae</taxon>
        <taxon>Chlorophyta</taxon>
        <taxon>core chlorophytes</taxon>
        <taxon>Chlorophyceae</taxon>
        <taxon>CS clade</taxon>
        <taxon>Chlamydomonadales</taxon>
        <taxon>Tetrabaenaceae</taxon>
        <taxon>Tetrabaena</taxon>
    </lineage>
</organism>
<protein>
    <recommendedName>
        <fullName evidence="3">Protein kinase domain-containing protein</fullName>
    </recommendedName>
</protein>
<feature type="compositionally biased region" description="Low complexity" evidence="2">
    <location>
        <begin position="290"/>
        <end position="302"/>
    </location>
</feature>
<dbReference type="Pfam" id="PF07714">
    <property type="entry name" value="PK_Tyr_Ser-Thr"/>
    <property type="match status" value="1"/>
</dbReference>
<sequence>MMDELLPLPPVVRAGAAAALQPADGPPGGTAGACQGAPWVAMEGEMARMITNFQVVAEAATPKAGAARRPARTELGRGGFGVVMLGRWRGLPVAVKLVLLPLNEKPGRRERLAREVALTSALVHPHIVPTYDFMLTPVHEDNAAALMSLQEAVDGGADQDEGNVVAMQLRIVMQYCEAGTLRDALGRGAFDAPLDGPMVGSAPATVGGARARPTCWEDVGAVPNLALALLAARDVLSGLEYLHTCAVVHGDLTECNILLKRVRPTLPAAEGCTAAARNGSGGGGSVLHSAPKAGGPAGAVGARHQSMDASPISPDVATAGSSQPVLARATSPALFSPASSGANNAGSIECSSAGTAHDDMALRLGSTLQLTVSDSAALLAASGPLQAAALPSALGGTRTDAAAAAAAGSGLAQAAERLLRYSFKIADFGLSVQGTPFFAAPEVVASGRQSTAADCYSFGVVFWLLLHGVALAEVRQLLRIHAYAPIAPELLRHISPDLPRAAHNILRASLQLEPAARPSASELRRMVEELLQEVAGSELAWLLLGAERIEVTTSAHQPL</sequence>
<dbReference type="InterPro" id="IPR011009">
    <property type="entry name" value="Kinase-like_dom_sf"/>
</dbReference>
<evidence type="ECO:0000256" key="1">
    <source>
        <dbReference type="PROSITE-ProRule" id="PRU10141"/>
    </source>
</evidence>
<dbReference type="SUPFAM" id="SSF56112">
    <property type="entry name" value="Protein kinase-like (PK-like)"/>
    <property type="match status" value="1"/>
</dbReference>
<evidence type="ECO:0000259" key="3">
    <source>
        <dbReference type="PROSITE" id="PS50011"/>
    </source>
</evidence>
<gene>
    <name evidence="4" type="ORF">TSOC_005604</name>
</gene>
<dbReference type="InterPro" id="IPR008266">
    <property type="entry name" value="Tyr_kinase_AS"/>
</dbReference>
<dbReference type="PROSITE" id="PS00109">
    <property type="entry name" value="PROTEIN_KINASE_TYR"/>
    <property type="match status" value="1"/>
</dbReference>
<feature type="binding site" evidence="1">
    <location>
        <position position="96"/>
    </location>
    <ligand>
        <name>ATP</name>
        <dbReference type="ChEBI" id="CHEBI:30616"/>
    </ligand>
</feature>
<feature type="domain" description="Protein kinase" evidence="3">
    <location>
        <begin position="69"/>
        <end position="531"/>
    </location>
</feature>
<comment type="caution">
    <text evidence="4">The sequence shown here is derived from an EMBL/GenBank/DDBJ whole genome shotgun (WGS) entry which is preliminary data.</text>
</comment>
<dbReference type="InterPro" id="IPR000719">
    <property type="entry name" value="Prot_kinase_dom"/>
</dbReference>
<proteinExistence type="predicted"/>
<dbReference type="GO" id="GO:0004674">
    <property type="term" value="F:protein serine/threonine kinase activity"/>
    <property type="evidence" value="ECO:0007669"/>
    <property type="project" value="TreeGrafter"/>
</dbReference>
<evidence type="ECO:0000313" key="5">
    <source>
        <dbReference type="Proteomes" id="UP000236333"/>
    </source>
</evidence>
<keyword evidence="1" id="KW-0547">Nucleotide-binding</keyword>
<dbReference type="OrthoDB" id="550936at2759"/>
<keyword evidence="5" id="KW-1185">Reference proteome</keyword>
<dbReference type="AlphaFoldDB" id="A0A2J8A5W6"/>
<dbReference type="GO" id="GO:0005524">
    <property type="term" value="F:ATP binding"/>
    <property type="evidence" value="ECO:0007669"/>
    <property type="project" value="UniProtKB-UniRule"/>
</dbReference>
<dbReference type="Proteomes" id="UP000236333">
    <property type="component" value="Unassembled WGS sequence"/>
</dbReference>
<name>A0A2J8A5W6_9CHLO</name>